<dbReference type="AlphaFoldDB" id="A0A8S1VSN8"/>
<evidence type="ECO:0000313" key="2">
    <source>
        <dbReference type="Proteomes" id="UP000689195"/>
    </source>
</evidence>
<sequence length="348" mass="42263">MPWFCGKYNFSNQDNKQQNNKYSFQVFNFELSYDLQYLAIFGKIIRSKYYAQRGTLGQKRIYFRIKLFKIKIQAIIIESSLQCNDFYYTNYHISGDCWDSYLIIDLQKKKEYIFKNLEGQKFFIQKMDTINSIYLYGKMRKCSIKRNLYQIRFQSHVIFQIIFINACLDQHRVIRIYQFILKIVKLLNKEKNKLILTHNKSFFKTTLQLKKRMPKEQIQCLITKQWQIIKKNKISIWKFWLCLTLNLQTQIIENQINHFQITLFDFSRGTSKEISYLIKSKYNNSHQISEQSVKLNQMLHNKIKSNTQNNQINKYLNLISGNPFYFIFTNRRQLEDFYANIYKKIFCC</sequence>
<name>A0A8S1VSN8_9CILI</name>
<evidence type="ECO:0000313" key="1">
    <source>
        <dbReference type="EMBL" id="CAD8179797.1"/>
    </source>
</evidence>
<gene>
    <name evidence="1" type="ORF">PPENT_87.1.T0720227</name>
</gene>
<comment type="caution">
    <text evidence="1">The sequence shown here is derived from an EMBL/GenBank/DDBJ whole genome shotgun (WGS) entry which is preliminary data.</text>
</comment>
<dbReference type="Proteomes" id="UP000689195">
    <property type="component" value="Unassembled WGS sequence"/>
</dbReference>
<dbReference type="EMBL" id="CAJJDO010000072">
    <property type="protein sequence ID" value="CAD8179797.1"/>
    <property type="molecule type" value="Genomic_DNA"/>
</dbReference>
<reference evidence="1" key="1">
    <citation type="submission" date="2021-01" db="EMBL/GenBank/DDBJ databases">
        <authorList>
            <consortium name="Genoscope - CEA"/>
            <person name="William W."/>
        </authorList>
    </citation>
    <scope>NUCLEOTIDE SEQUENCE</scope>
</reference>
<proteinExistence type="predicted"/>
<keyword evidence="2" id="KW-1185">Reference proteome</keyword>
<organism evidence="1 2">
    <name type="scientific">Paramecium pentaurelia</name>
    <dbReference type="NCBI Taxonomy" id="43138"/>
    <lineage>
        <taxon>Eukaryota</taxon>
        <taxon>Sar</taxon>
        <taxon>Alveolata</taxon>
        <taxon>Ciliophora</taxon>
        <taxon>Intramacronucleata</taxon>
        <taxon>Oligohymenophorea</taxon>
        <taxon>Peniculida</taxon>
        <taxon>Parameciidae</taxon>
        <taxon>Paramecium</taxon>
    </lineage>
</organism>
<protein>
    <submittedName>
        <fullName evidence="1">Uncharacterized protein</fullName>
    </submittedName>
</protein>
<accession>A0A8S1VSN8</accession>